<dbReference type="Pfam" id="PF01120">
    <property type="entry name" value="Alpha_L_fucos"/>
    <property type="match status" value="1"/>
</dbReference>
<dbReference type="Proteomes" id="UP000886523">
    <property type="component" value="Unassembled WGS sequence"/>
</dbReference>
<feature type="signal peptide" evidence="7">
    <location>
        <begin position="1"/>
        <end position="19"/>
    </location>
</feature>
<dbReference type="GO" id="GO:0016139">
    <property type="term" value="P:glycoside catabolic process"/>
    <property type="evidence" value="ECO:0007669"/>
    <property type="project" value="TreeGrafter"/>
</dbReference>
<evidence type="ECO:0000256" key="1">
    <source>
        <dbReference type="ARBA" id="ARBA00004071"/>
    </source>
</evidence>
<dbReference type="OrthoDB" id="6039950at2759"/>
<comment type="function">
    <text evidence="1">Alpha-L-fucosidase is responsible for hydrolyzing the alpha-1,6-linked fucose joined to the reducing-end N-acetylglucosamine of the carbohydrate moieties of glycoproteins.</text>
</comment>
<protein>
    <recommendedName>
        <fullName evidence="3">alpha-L-fucosidase</fullName>
        <ecNumber evidence="3">3.2.1.51</ecNumber>
    </recommendedName>
</protein>
<evidence type="ECO:0000256" key="6">
    <source>
        <dbReference type="ARBA" id="ARBA00023295"/>
    </source>
</evidence>
<keyword evidence="10" id="KW-1185">Reference proteome</keyword>
<dbReference type="EMBL" id="MU128934">
    <property type="protein sequence ID" value="KAF9517083.1"/>
    <property type="molecule type" value="Genomic_DNA"/>
</dbReference>
<dbReference type="PRINTS" id="PR00741">
    <property type="entry name" value="GLHYDRLASE29"/>
</dbReference>
<keyword evidence="4 7" id="KW-0732">Signal</keyword>
<organism evidence="9 10">
    <name type="scientific">Hydnum rufescens UP504</name>
    <dbReference type="NCBI Taxonomy" id="1448309"/>
    <lineage>
        <taxon>Eukaryota</taxon>
        <taxon>Fungi</taxon>
        <taxon>Dikarya</taxon>
        <taxon>Basidiomycota</taxon>
        <taxon>Agaricomycotina</taxon>
        <taxon>Agaricomycetes</taxon>
        <taxon>Cantharellales</taxon>
        <taxon>Hydnaceae</taxon>
        <taxon>Hydnum</taxon>
    </lineage>
</organism>
<dbReference type="SUPFAM" id="SSF51445">
    <property type="entry name" value="(Trans)glycosidases"/>
    <property type="match status" value="1"/>
</dbReference>
<keyword evidence="6" id="KW-0326">Glycosidase</keyword>
<keyword evidence="5 9" id="KW-0378">Hydrolase</keyword>
<evidence type="ECO:0000313" key="10">
    <source>
        <dbReference type="Proteomes" id="UP000886523"/>
    </source>
</evidence>
<dbReference type="InterPro" id="IPR017853">
    <property type="entry name" value="GH"/>
</dbReference>
<evidence type="ECO:0000256" key="4">
    <source>
        <dbReference type="ARBA" id="ARBA00022729"/>
    </source>
</evidence>
<evidence type="ECO:0000259" key="8">
    <source>
        <dbReference type="Pfam" id="PF01120"/>
    </source>
</evidence>
<dbReference type="InterPro" id="IPR000933">
    <property type="entry name" value="Glyco_hydro_29"/>
</dbReference>
<evidence type="ECO:0000256" key="3">
    <source>
        <dbReference type="ARBA" id="ARBA00012662"/>
    </source>
</evidence>
<feature type="chain" id="PRO_5040214001" description="alpha-L-fucosidase" evidence="7">
    <location>
        <begin position="20"/>
        <end position="807"/>
    </location>
</feature>
<gene>
    <name evidence="9" type="ORF">BS47DRAFT_1390128</name>
</gene>
<evidence type="ECO:0000256" key="2">
    <source>
        <dbReference type="ARBA" id="ARBA00007951"/>
    </source>
</evidence>
<name>A0A9P6B3L7_9AGAM</name>
<comment type="similarity">
    <text evidence="2">Belongs to the glycosyl hydrolase 29 family.</text>
</comment>
<dbReference type="GO" id="GO:0004560">
    <property type="term" value="F:alpha-L-fucosidase activity"/>
    <property type="evidence" value="ECO:0007669"/>
    <property type="project" value="UniProtKB-EC"/>
</dbReference>
<dbReference type="EC" id="3.2.1.51" evidence="3"/>
<dbReference type="PANTHER" id="PTHR10030">
    <property type="entry name" value="ALPHA-L-FUCOSIDASE"/>
    <property type="match status" value="1"/>
</dbReference>
<dbReference type="InterPro" id="IPR016286">
    <property type="entry name" value="FUC_metazoa-typ"/>
</dbReference>
<proteinExistence type="inferred from homology"/>
<dbReference type="AlphaFoldDB" id="A0A9P6B3L7"/>
<reference evidence="9" key="1">
    <citation type="journal article" date="2020" name="Nat. Commun.">
        <title>Large-scale genome sequencing of mycorrhizal fungi provides insights into the early evolution of symbiotic traits.</title>
        <authorList>
            <person name="Miyauchi S."/>
            <person name="Kiss E."/>
            <person name="Kuo A."/>
            <person name="Drula E."/>
            <person name="Kohler A."/>
            <person name="Sanchez-Garcia M."/>
            <person name="Morin E."/>
            <person name="Andreopoulos B."/>
            <person name="Barry K.W."/>
            <person name="Bonito G."/>
            <person name="Buee M."/>
            <person name="Carver A."/>
            <person name="Chen C."/>
            <person name="Cichocki N."/>
            <person name="Clum A."/>
            <person name="Culley D."/>
            <person name="Crous P.W."/>
            <person name="Fauchery L."/>
            <person name="Girlanda M."/>
            <person name="Hayes R.D."/>
            <person name="Keri Z."/>
            <person name="LaButti K."/>
            <person name="Lipzen A."/>
            <person name="Lombard V."/>
            <person name="Magnuson J."/>
            <person name="Maillard F."/>
            <person name="Murat C."/>
            <person name="Nolan M."/>
            <person name="Ohm R.A."/>
            <person name="Pangilinan J."/>
            <person name="Pereira M.F."/>
            <person name="Perotto S."/>
            <person name="Peter M."/>
            <person name="Pfister S."/>
            <person name="Riley R."/>
            <person name="Sitrit Y."/>
            <person name="Stielow J.B."/>
            <person name="Szollosi G."/>
            <person name="Zifcakova L."/>
            <person name="Stursova M."/>
            <person name="Spatafora J.W."/>
            <person name="Tedersoo L."/>
            <person name="Vaario L.M."/>
            <person name="Yamada A."/>
            <person name="Yan M."/>
            <person name="Wang P."/>
            <person name="Xu J."/>
            <person name="Bruns T."/>
            <person name="Baldrian P."/>
            <person name="Vilgalys R."/>
            <person name="Dunand C."/>
            <person name="Henrissat B."/>
            <person name="Grigoriev I.V."/>
            <person name="Hibbett D."/>
            <person name="Nagy L.G."/>
            <person name="Martin F.M."/>
        </authorList>
    </citation>
    <scope>NUCLEOTIDE SEQUENCE</scope>
    <source>
        <strain evidence="9">UP504</strain>
    </source>
</reference>
<dbReference type="SMART" id="SM00812">
    <property type="entry name" value="Alpha_L_fucos"/>
    <property type="match status" value="1"/>
</dbReference>
<dbReference type="Gene3D" id="3.20.20.80">
    <property type="entry name" value="Glycosidases"/>
    <property type="match status" value="1"/>
</dbReference>
<comment type="caution">
    <text evidence="9">The sequence shown here is derived from an EMBL/GenBank/DDBJ whole genome shotgun (WGS) entry which is preliminary data.</text>
</comment>
<sequence>MKLLELATALLSSFLPSLRLQIGQAPIQPEPTSVVPSIPLDLTHLFNNIAVGPRANFDHHYEHSWAPEFMPSGLIEIGGVEFFLPQTWNGDKDNVVADRQVLPIPPTVGFSREMQILYAGDWIDGESRALFQFHFEDGSTQLVEASIHNWWNLHWINSGAAISADPSARPYHYARNGAIDYNITQLYTWTASVNSASPLKAITLPGLDWNRLHIFALSLIRSETNWPYEQPLIAIRHTRFTTKWRMIENQRALAVETVIANVLPSTLSADLGYWVKSRYVAEYTSDLFRTIKFGEFQRLMPGDQLVVKVWVVPKNRNLRALDLLSSEHLAHGEIRVRDDTGSLLLRQTASLHSGDHVDLLLRDTPEWWDDARFGIFMHWGIYSVPGWAPPGVYSEWYWWHQHHVDYDHNSFWSYHRRTHGEDFLYDHFIPRLGGKFNASAIMGLVAGSGARYFVPTTMHHDGFAIFDTLNATKRSSVYLGPKRDFLDELFEAAKAEQPHIHRGTYFSMPEWYNPNKEPYTGSFPDKHWLRDEQLEKMRILLSNTKPKSWYVPLFPFLDLEQVLMVGKQWCDIGGPNLTRTFLEEWLPFADAKGLQITMNNRCGAYPQFDTPEYAKFSSIQTSKWESSESVDPYSYGYNRWTQPNDYRSPTYLIHTLIDIVSKNGNYLLNIGPDGDGVVPPPVAERLLAIGSWLQHSGECIYGTASGISSLSGEMLAHLRMSTYSTFCIISLDRPHGEIVMIDTPIPLLQNDTISLLGAGTLGENLHWANHNGKYTIKVPNAALDKAGPVGMGIPRSVRVIIRVLHVS</sequence>
<dbReference type="PANTHER" id="PTHR10030:SF37">
    <property type="entry name" value="ALPHA-L-FUCOSIDASE-RELATED"/>
    <property type="match status" value="1"/>
</dbReference>
<evidence type="ECO:0000256" key="7">
    <source>
        <dbReference type="SAM" id="SignalP"/>
    </source>
</evidence>
<evidence type="ECO:0000313" key="9">
    <source>
        <dbReference type="EMBL" id="KAF9517083.1"/>
    </source>
</evidence>
<evidence type="ECO:0000256" key="5">
    <source>
        <dbReference type="ARBA" id="ARBA00022801"/>
    </source>
</evidence>
<accession>A0A9P6B3L7</accession>
<feature type="domain" description="Glycoside hydrolase family 29 N-terminal" evidence="8">
    <location>
        <begin position="362"/>
        <end position="698"/>
    </location>
</feature>
<dbReference type="GO" id="GO:0006004">
    <property type="term" value="P:fucose metabolic process"/>
    <property type="evidence" value="ECO:0007669"/>
    <property type="project" value="InterPro"/>
</dbReference>
<dbReference type="InterPro" id="IPR057739">
    <property type="entry name" value="Glyco_hydro_29_N"/>
</dbReference>